<feature type="region of interest" description="Disordered" evidence="6">
    <location>
        <begin position="688"/>
        <end position="707"/>
    </location>
</feature>
<feature type="region of interest" description="Disordered" evidence="6">
    <location>
        <begin position="553"/>
        <end position="622"/>
    </location>
</feature>
<feature type="region of interest" description="Disordered" evidence="6">
    <location>
        <begin position="443"/>
        <end position="489"/>
    </location>
</feature>
<dbReference type="PANTHER" id="PTHR21859:SF15">
    <property type="entry name" value="PROTEIN SPATA31F1-RELATED"/>
    <property type="match status" value="1"/>
</dbReference>
<gene>
    <name evidence="8" type="ORF">MDA_GLEAN10021626</name>
</gene>
<evidence type="ECO:0000313" key="9">
    <source>
        <dbReference type="Proteomes" id="UP000010556"/>
    </source>
</evidence>
<organism evidence="8 9">
    <name type="scientific">Myotis davidii</name>
    <name type="common">David's myotis</name>
    <dbReference type="NCBI Taxonomy" id="225400"/>
    <lineage>
        <taxon>Eukaryota</taxon>
        <taxon>Metazoa</taxon>
        <taxon>Chordata</taxon>
        <taxon>Craniata</taxon>
        <taxon>Vertebrata</taxon>
        <taxon>Euteleostomi</taxon>
        <taxon>Mammalia</taxon>
        <taxon>Eutheria</taxon>
        <taxon>Laurasiatheria</taxon>
        <taxon>Chiroptera</taxon>
        <taxon>Yangochiroptera</taxon>
        <taxon>Vespertilionidae</taxon>
        <taxon>Myotis</taxon>
    </lineage>
</organism>
<evidence type="ECO:0000256" key="2">
    <source>
        <dbReference type="ARBA" id="ARBA00022692"/>
    </source>
</evidence>
<feature type="compositionally biased region" description="Polar residues" evidence="6">
    <location>
        <begin position="501"/>
        <end position="514"/>
    </location>
</feature>
<feature type="region of interest" description="Disordered" evidence="6">
    <location>
        <begin position="501"/>
        <end position="531"/>
    </location>
</feature>
<feature type="compositionally biased region" description="Basic and acidic residues" evidence="6">
    <location>
        <begin position="802"/>
        <end position="812"/>
    </location>
</feature>
<dbReference type="AlphaFoldDB" id="L5M7F0"/>
<dbReference type="GO" id="GO:0016020">
    <property type="term" value="C:membrane"/>
    <property type="evidence" value="ECO:0007669"/>
    <property type="project" value="UniProtKB-SubCell"/>
</dbReference>
<feature type="compositionally biased region" description="Low complexity" evidence="6">
    <location>
        <begin position="555"/>
        <end position="564"/>
    </location>
</feature>
<comment type="similarity">
    <text evidence="5">Belongs to the SPATA31 family.</text>
</comment>
<evidence type="ECO:0000313" key="8">
    <source>
        <dbReference type="EMBL" id="ELK34267.1"/>
    </source>
</evidence>
<dbReference type="InterPro" id="IPR027970">
    <property type="entry name" value="SPATA31-like"/>
</dbReference>
<keyword evidence="2" id="KW-0812">Transmembrane</keyword>
<keyword evidence="9" id="KW-1185">Reference proteome</keyword>
<feature type="compositionally biased region" description="Pro residues" evidence="6">
    <location>
        <begin position="477"/>
        <end position="487"/>
    </location>
</feature>
<sequence length="908" mass="100986">MAVVEGEYEATAVARRHFWKETEKPWEMLSVMKSQDWLPQEGSVRKLLCADACCQICNAMALEIQQLLVDENIPLYTTSPGPSEGSPCLKILPKSNMSFEQSLEHHSTQTQKPSLPSATQTVSQLTAKKSLCRSFTHSAGQSDDPFEGPRIPVNQQEVTQHNLNRVYGNQGQPPLHPQVPVLTLNQDITTLTHSMALPMVTILPSYLPFSSPEVLRLLEDPVSVLMPHLLDQVKAILQSHINSKCGQIHEESKLLELQAATDPDLQQKVRHWMPTVPDQQQETFPDAATEPRKLTRALSKEVLEKLEMILRHKYLTFLSGLNPLYYVAPSKAMAPAITAHAATTEVVPEAVKILTEPLTQMISLEEQYLSREPFFQDTKETCEEIAGDLQSEVQVEGMIEMEPLERQTESAQPYLFKRPILAKLNFHLRRKVLEIRWGIPTEARESREQTGATPENTATQESLGGLNNQGKTCPQELPIPPDTPCAPHPEWLSLKEQLSTELKAVQQSQKQPSSRAAPHGSAHEPCKMTQPCRDMTEGPVLCVQLEASVNHPSLEESQISESQSPGKSKYSAPDPMPTEKKEDPRKPKSSGKHREGDAGFALFSTREKSHPVAQRPQGMLLNRTPQSPWLWRQGFRRHGFRLDALCQQSSQHHPQLKPPELLPGAPGGKESKKNDLQDSQTRINVSLKGARIPKNAEPVGPQASQAQPVLAQRIPHKPLQGPTLQGQELQGQVKPAHSHQRPSLPEADLRYKMKSFLQYINFKAKGKEHKESMFSTAVNVANTRKESVAKRLAPAKSPTEQTKTEKKIRGDPKAPSPPTEKQVGLASLEGSHSPNSKLRHRSCSHQLQSSSGLGHPRHCPRHCPQVACATQPGSHPNFQLSPQREMLACSGRPSTIKGLCRLPHVCIP</sequence>
<feature type="region of interest" description="Disordered" evidence="6">
    <location>
        <begin position="648"/>
        <end position="680"/>
    </location>
</feature>
<proteinExistence type="inferred from homology"/>
<reference evidence="9" key="1">
    <citation type="journal article" date="2013" name="Science">
        <title>Comparative analysis of bat genomes provides insight into the evolution of flight and immunity.</title>
        <authorList>
            <person name="Zhang G."/>
            <person name="Cowled C."/>
            <person name="Shi Z."/>
            <person name="Huang Z."/>
            <person name="Bishop-Lilly K.A."/>
            <person name="Fang X."/>
            <person name="Wynne J.W."/>
            <person name="Xiong Z."/>
            <person name="Baker M.L."/>
            <person name="Zhao W."/>
            <person name="Tachedjian M."/>
            <person name="Zhu Y."/>
            <person name="Zhou P."/>
            <person name="Jiang X."/>
            <person name="Ng J."/>
            <person name="Yang L."/>
            <person name="Wu L."/>
            <person name="Xiao J."/>
            <person name="Feng Y."/>
            <person name="Chen Y."/>
            <person name="Sun X."/>
            <person name="Zhang Y."/>
            <person name="Marsh G.A."/>
            <person name="Crameri G."/>
            <person name="Broder C.C."/>
            <person name="Frey K.G."/>
            <person name="Wang L.F."/>
            <person name="Wang J."/>
        </authorList>
    </citation>
    <scope>NUCLEOTIDE SEQUENCE [LARGE SCALE GENOMIC DNA]</scope>
</reference>
<protein>
    <recommendedName>
        <fullName evidence="7">SPATA31-like domain-containing protein</fullName>
    </recommendedName>
</protein>
<evidence type="ECO:0000256" key="4">
    <source>
        <dbReference type="ARBA" id="ARBA00023136"/>
    </source>
</evidence>
<dbReference type="eggNOG" id="ENOG502SM6T">
    <property type="taxonomic scope" value="Eukaryota"/>
</dbReference>
<feature type="compositionally biased region" description="Basic and acidic residues" evidence="6">
    <location>
        <begin position="577"/>
        <end position="597"/>
    </location>
</feature>
<evidence type="ECO:0000256" key="1">
    <source>
        <dbReference type="ARBA" id="ARBA00004167"/>
    </source>
</evidence>
<accession>L5M7F0</accession>
<feature type="region of interest" description="Disordered" evidence="6">
    <location>
        <begin position="717"/>
        <end position="742"/>
    </location>
</feature>
<dbReference type="Pfam" id="PF15371">
    <property type="entry name" value="DUF4599"/>
    <property type="match status" value="1"/>
</dbReference>
<evidence type="ECO:0000259" key="7">
    <source>
        <dbReference type="Pfam" id="PF15371"/>
    </source>
</evidence>
<comment type="subcellular location">
    <subcellularLocation>
        <location evidence="1">Membrane</location>
        <topology evidence="1">Single-pass membrane protein</topology>
    </subcellularLocation>
</comment>
<evidence type="ECO:0000256" key="5">
    <source>
        <dbReference type="ARBA" id="ARBA00035009"/>
    </source>
</evidence>
<dbReference type="Proteomes" id="UP000010556">
    <property type="component" value="Unassembled WGS sequence"/>
</dbReference>
<dbReference type="PANTHER" id="PTHR21859">
    <property type="entry name" value="ACROSOME-SPECIFIC PROTEIN"/>
    <property type="match status" value="1"/>
</dbReference>
<feature type="compositionally biased region" description="Polar residues" evidence="6">
    <location>
        <begin position="449"/>
        <end position="472"/>
    </location>
</feature>
<feature type="domain" description="SPATA31-like" evidence="7">
    <location>
        <begin position="11"/>
        <end position="88"/>
    </location>
</feature>
<feature type="region of interest" description="Disordered" evidence="6">
    <location>
        <begin position="785"/>
        <end position="856"/>
    </location>
</feature>
<evidence type="ECO:0000256" key="3">
    <source>
        <dbReference type="ARBA" id="ARBA00022989"/>
    </source>
</evidence>
<name>L5M7F0_MYODS</name>
<keyword evidence="3" id="KW-1133">Transmembrane helix</keyword>
<keyword evidence="4" id="KW-0472">Membrane</keyword>
<dbReference type="EMBL" id="KB103229">
    <property type="protein sequence ID" value="ELK34267.1"/>
    <property type="molecule type" value="Genomic_DNA"/>
</dbReference>
<evidence type="ECO:0000256" key="6">
    <source>
        <dbReference type="SAM" id="MobiDB-lite"/>
    </source>
</evidence>